<dbReference type="GO" id="GO:0003676">
    <property type="term" value="F:nucleic acid binding"/>
    <property type="evidence" value="ECO:0007669"/>
    <property type="project" value="InterPro"/>
</dbReference>
<keyword evidence="1" id="KW-0547">Nucleotide-binding</keyword>
<proteinExistence type="predicted"/>
<gene>
    <name evidence="10" type="ORF">TGDOM2_241140</name>
</gene>
<name>A0A086K4D7_TOXGO</name>
<feature type="compositionally biased region" description="Basic and acidic residues" evidence="7">
    <location>
        <begin position="448"/>
        <end position="461"/>
    </location>
</feature>
<feature type="region of interest" description="Disordered" evidence="7">
    <location>
        <begin position="1111"/>
        <end position="1196"/>
    </location>
</feature>
<evidence type="ECO:0000259" key="8">
    <source>
        <dbReference type="PROSITE" id="PS51192"/>
    </source>
</evidence>
<feature type="domain" description="Helicase ATP-binding" evidence="8">
    <location>
        <begin position="371"/>
        <end position="801"/>
    </location>
</feature>
<feature type="coiled-coil region" evidence="6">
    <location>
        <begin position="552"/>
        <end position="579"/>
    </location>
</feature>
<feature type="region of interest" description="Disordered" evidence="7">
    <location>
        <begin position="1288"/>
        <end position="1431"/>
    </location>
</feature>
<dbReference type="Proteomes" id="UP000028837">
    <property type="component" value="Unassembled WGS sequence"/>
</dbReference>
<keyword evidence="6" id="KW-0175">Coiled coil</keyword>
<evidence type="ECO:0000256" key="5">
    <source>
        <dbReference type="PROSITE-ProRule" id="PRU00552"/>
    </source>
</evidence>
<feature type="compositionally biased region" description="Basic and acidic residues" evidence="7">
    <location>
        <begin position="1339"/>
        <end position="1390"/>
    </location>
</feature>
<feature type="region of interest" description="Disordered" evidence="7">
    <location>
        <begin position="636"/>
        <end position="690"/>
    </location>
</feature>
<dbReference type="VEuPathDB" id="ToxoDB:TGDOM2_241140"/>
<feature type="region of interest" description="Disordered" evidence="7">
    <location>
        <begin position="257"/>
        <end position="330"/>
    </location>
</feature>
<dbReference type="GO" id="GO:0005829">
    <property type="term" value="C:cytosol"/>
    <property type="evidence" value="ECO:0007669"/>
    <property type="project" value="TreeGrafter"/>
</dbReference>
<evidence type="ECO:0000256" key="6">
    <source>
        <dbReference type="SAM" id="Coils"/>
    </source>
</evidence>
<feature type="compositionally biased region" description="Basic and acidic residues" evidence="7">
    <location>
        <begin position="639"/>
        <end position="690"/>
    </location>
</feature>
<protein>
    <submittedName>
        <fullName evidence="10">DEAD/DEAH box helicase domain-containing protein</fullName>
    </submittedName>
</protein>
<dbReference type="PANTHER" id="PTHR47959">
    <property type="entry name" value="ATP-DEPENDENT RNA HELICASE RHLE-RELATED"/>
    <property type="match status" value="1"/>
</dbReference>
<dbReference type="InterPro" id="IPR014001">
    <property type="entry name" value="Helicase_ATP-bd"/>
</dbReference>
<evidence type="ECO:0000313" key="10">
    <source>
        <dbReference type="EMBL" id="KFG39255.1"/>
    </source>
</evidence>
<feature type="region of interest" description="Disordered" evidence="7">
    <location>
        <begin position="432"/>
        <end position="465"/>
    </location>
</feature>
<feature type="compositionally biased region" description="Basic and acidic residues" evidence="7">
    <location>
        <begin position="1404"/>
        <end position="1429"/>
    </location>
</feature>
<dbReference type="PROSITE" id="PS00039">
    <property type="entry name" value="DEAD_ATP_HELICASE"/>
    <property type="match status" value="1"/>
</dbReference>
<evidence type="ECO:0000256" key="4">
    <source>
        <dbReference type="ARBA" id="ARBA00022840"/>
    </source>
</evidence>
<feature type="compositionally biased region" description="Low complexity" evidence="7">
    <location>
        <begin position="1133"/>
        <end position="1152"/>
    </location>
</feature>
<keyword evidence="4" id="KW-0067">ATP-binding</keyword>
<keyword evidence="3 10" id="KW-0347">Helicase</keyword>
<dbReference type="SUPFAM" id="SSF52540">
    <property type="entry name" value="P-loop containing nucleoside triphosphate hydrolases"/>
    <property type="match status" value="2"/>
</dbReference>
<dbReference type="InterPro" id="IPR014014">
    <property type="entry name" value="RNA_helicase_DEAD_Q_motif"/>
</dbReference>
<dbReference type="Pfam" id="PF00270">
    <property type="entry name" value="DEAD"/>
    <property type="match status" value="1"/>
</dbReference>
<keyword evidence="2" id="KW-0378">Hydrolase</keyword>
<dbReference type="GO" id="GO:0005524">
    <property type="term" value="F:ATP binding"/>
    <property type="evidence" value="ECO:0007669"/>
    <property type="project" value="UniProtKB-KW"/>
</dbReference>
<dbReference type="EMBL" id="AHZU02000867">
    <property type="protein sequence ID" value="KFG39255.1"/>
    <property type="molecule type" value="Genomic_DNA"/>
</dbReference>
<feature type="compositionally biased region" description="Low complexity" evidence="7">
    <location>
        <begin position="1114"/>
        <end position="1125"/>
    </location>
</feature>
<dbReference type="SMART" id="SM00487">
    <property type="entry name" value="DEXDc"/>
    <property type="match status" value="1"/>
</dbReference>
<dbReference type="PROSITE" id="PS51192">
    <property type="entry name" value="HELICASE_ATP_BIND_1"/>
    <property type="match status" value="1"/>
</dbReference>
<feature type="compositionally biased region" description="Acidic residues" evidence="7">
    <location>
        <begin position="1391"/>
        <end position="1402"/>
    </location>
</feature>
<feature type="compositionally biased region" description="Basic and acidic residues" evidence="7">
    <location>
        <begin position="1320"/>
        <end position="1330"/>
    </location>
</feature>
<evidence type="ECO:0000256" key="2">
    <source>
        <dbReference type="ARBA" id="ARBA00022801"/>
    </source>
</evidence>
<feature type="compositionally biased region" description="Basic and acidic residues" evidence="7">
    <location>
        <begin position="260"/>
        <end position="272"/>
    </location>
</feature>
<dbReference type="GO" id="GO:0016787">
    <property type="term" value="F:hydrolase activity"/>
    <property type="evidence" value="ECO:0007669"/>
    <property type="project" value="UniProtKB-KW"/>
</dbReference>
<dbReference type="InterPro" id="IPR011545">
    <property type="entry name" value="DEAD/DEAH_box_helicase_dom"/>
</dbReference>
<organism evidence="10 11">
    <name type="scientific">Toxoplasma gondii GAB2-2007-GAL-DOM2</name>
    <dbReference type="NCBI Taxonomy" id="1130820"/>
    <lineage>
        <taxon>Eukaryota</taxon>
        <taxon>Sar</taxon>
        <taxon>Alveolata</taxon>
        <taxon>Apicomplexa</taxon>
        <taxon>Conoidasida</taxon>
        <taxon>Coccidia</taxon>
        <taxon>Eucoccidiorida</taxon>
        <taxon>Eimeriorina</taxon>
        <taxon>Sarcocystidae</taxon>
        <taxon>Toxoplasma</taxon>
    </lineage>
</organism>
<accession>A0A086K4D7</accession>
<evidence type="ECO:0000256" key="3">
    <source>
        <dbReference type="ARBA" id="ARBA00022806"/>
    </source>
</evidence>
<dbReference type="Gene3D" id="3.40.50.300">
    <property type="entry name" value="P-loop containing nucleotide triphosphate hydrolases"/>
    <property type="match status" value="2"/>
</dbReference>
<feature type="domain" description="DEAD-box RNA helicase Q" evidence="9">
    <location>
        <begin position="340"/>
        <end position="368"/>
    </location>
</feature>
<feature type="region of interest" description="Disordered" evidence="7">
    <location>
        <begin position="897"/>
        <end position="923"/>
    </location>
</feature>
<dbReference type="PANTHER" id="PTHR47959:SF1">
    <property type="entry name" value="ATP-DEPENDENT RNA HELICASE DBPA"/>
    <property type="match status" value="1"/>
</dbReference>
<dbReference type="OrthoDB" id="333735at2759"/>
<evidence type="ECO:0000256" key="1">
    <source>
        <dbReference type="ARBA" id="ARBA00022741"/>
    </source>
</evidence>
<evidence type="ECO:0000256" key="7">
    <source>
        <dbReference type="SAM" id="MobiDB-lite"/>
    </source>
</evidence>
<dbReference type="PROSITE" id="PS51195">
    <property type="entry name" value="Q_MOTIF"/>
    <property type="match status" value="1"/>
</dbReference>
<feature type="compositionally biased region" description="Low complexity" evidence="7">
    <location>
        <begin position="273"/>
        <end position="328"/>
    </location>
</feature>
<evidence type="ECO:0000313" key="11">
    <source>
        <dbReference type="Proteomes" id="UP000028837"/>
    </source>
</evidence>
<reference evidence="10 11" key="1">
    <citation type="submission" date="2014-02" db="EMBL/GenBank/DDBJ databases">
        <authorList>
            <person name="Sibley D."/>
            <person name="Venepally P."/>
            <person name="Karamycheva S."/>
            <person name="Hadjithomas M."/>
            <person name="Khan A."/>
            <person name="Brunk B."/>
            <person name="Roos D."/>
            <person name="Caler E."/>
            <person name="Lorenzi H."/>
        </authorList>
    </citation>
    <scope>NUCLEOTIDE SEQUENCE [LARGE SCALE GENOMIC DNA]</scope>
    <source>
        <strain evidence="10 11">GAB2-2007-GAL-DOM2</strain>
    </source>
</reference>
<dbReference type="InterPro" id="IPR027417">
    <property type="entry name" value="P-loop_NTPase"/>
</dbReference>
<dbReference type="InterPro" id="IPR000629">
    <property type="entry name" value="RNA-helicase_DEAD-box_CS"/>
</dbReference>
<sequence length="1454" mass="156894">MRSAALLSRLRVPLRSISVVFLFSFASLAVQTSFCAVARPNASHATLRGFASTFSSFSVPWSPAPCLTDFQAETPPRQYAPWSVPAFGVLEVPQNSLSSSRARFRRVSASPASIHSEDSESAKTALRLRSAFSLPPGAPSPVVRSPVTTTHVHSHFSKSRLPLHPPTVNRGCCLASSVCGLSSFPSRAIPRASGCSCLSGCATQCERADSLLRASNFNKKALHGHPLRSATGDHCSAQERLAKNGCLPDQKPSDAVDVFVEDKKPRIRRSTEKSASQASSSLPTSQPVDSTATPSPHSCHSSPCLPASKQPSRLSSLRRSPVSSPLSPQHVTLSLLPSLPTFAGLPLPPYLSAALDAQEISAPTGIQQTALGPLAAGEDLLLHSETGSGKTFAYLLPLLHWHHHANNPEPTSGGNAHAESLLRNVSGVCTPQAAAGGRGGQRGKAARPRRDASKGKRHDAGRGAGDACEEEALLSERYLAHAACLDAPEVARALRRATGCSLIVTPTRELAVQVAHEIYMLLRTNFFLSESNGQNERGEEDAGLLEKALSAFEACRQRLEAAECSAKNLKDSAAAAARRGETGVAPALLARASRAETQAEEARAHLVNARLGLAQVRGEGKRPRLLLVLGEPLASACDGEEKSQTGEREPDKGDDERNVDLRRHGETRRSEELHARGDKGNAAESNEARFFDTETKHLPSWAKEKIGSSLIVVGSAQTLRRLLQRLGAVQPDALETFLKRVKHVVFDEADRLLQPLTRYAPLKTKSLRTSRPRPASLLFSSLLIAKKPLLQRQTEPARCRSSLLLGGNSIALASPALCASADGPAKKRRGKASSSSLSSSDFLRRIFIVPHGSLSPSPRPSSGDFQIIAASATVGRPLRRQLAEMLLMRDSLKKTKSLRAKENAKAADAGEIESAKDDEEDEEKAFVSAEERKEMTRVLKRLQSRGLVACEDAMEGEIGKAVDTENESGKRLMKVARPPAAWGSRSPQGRRSLLVGLPATLEHFLHATPRGNLATLVYETSLLLHRLRPHRAIIFLDAKLSVVSFLLHLRRLGIEHTQLLHEAFGFHSPRLTARLTADRGLHKVSSASSPPASSSASSRIHFHFANRERLAQDPSGSSASSSPLTSIPPSPVSPFTSSPNSALSSASSSSPSTETGGEQALPTLGGAGWPSESLDKRADEDAFGSSAGAIATEERQTGDRRALLLTSMATARGLHFDNLDFIFLVGDIENAREYQHLAGRAGRRGRPGKVICVSESATQKCISSWAKNLGVTFQPSQRLLFPCSEAESAHADASEDEQQTVSSNPESRGDASRRRTGGNSEERQRQLEREEVYEEGEWETQRARAHEERGGSERQRGQGGRRERHEGDAPRAYDDEEQREAFASKGRSADGDEEEEKDEMSENADARTEGRKSRETDAETDETKEKPGVNDDAFAFLDALSNFTRPSFSSLLSM</sequence>
<comment type="caution">
    <text evidence="10">The sequence shown here is derived from an EMBL/GenBank/DDBJ whole genome shotgun (WGS) entry which is preliminary data.</text>
</comment>
<dbReference type="InterPro" id="IPR050079">
    <property type="entry name" value="DEAD_box_RNA_helicase"/>
</dbReference>
<dbReference type="GO" id="GO:0003724">
    <property type="term" value="F:RNA helicase activity"/>
    <property type="evidence" value="ECO:0007669"/>
    <property type="project" value="InterPro"/>
</dbReference>
<evidence type="ECO:0000259" key="9">
    <source>
        <dbReference type="PROSITE" id="PS51195"/>
    </source>
</evidence>
<feature type="short sequence motif" description="Q motif" evidence="5">
    <location>
        <begin position="340"/>
        <end position="368"/>
    </location>
</feature>